<name>A0A7E4V8T8_PANRE</name>
<evidence type="ECO:0000256" key="1">
    <source>
        <dbReference type="SAM" id="SignalP"/>
    </source>
</evidence>
<feature type="signal peptide" evidence="1">
    <location>
        <begin position="1"/>
        <end position="21"/>
    </location>
</feature>
<reference evidence="3" key="2">
    <citation type="submission" date="2020-10" db="UniProtKB">
        <authorList>
            <consortium name="WormBaseParasite"/>
        </authorList>
    </citation>
    <scope>IDENTIFICATION</scope>
</reference>
<accession>A0A7E4V8T8</accession>
<dbReference type="Proteomes" id="UP000492821">
    <property type="component" value="Unassembled WGS sequence"/>
</dbReference>
<dbReference type="AlphaFoldDB" id="A0A7E4V8T8"/>
<dbReference type="PROSITE" id="PS51257">
    <property type="entry name" value="PROKAR_LIPOPROTEIN"/>
    <property type="match status" value="1"/>
</dbReference>
<evidence type="ECO:0000313" key="2">
    <source>
        <dbReference type="Proteomes" id="UP000492821"/>
    </source>
</evidence>
<evidence type="ECO:0000313" key="3">
    <source>
        <dbReference type="WBParaSite" id="Pan_g17938.t1"/>
    </source>
</evidence>
<sequence>MKTLFAASFVTVISISFACQATDMTTALGNNLYHAKLSVGPKKVVLKDVADKLIQENEYPELKDVLTFMGGTSTIAVDTADPEPKYSIGTLTKHQCRRLSAALRSRNEITSYTLFCEGCCTFKN</sequence>
<feature type="chain" id="PRO_5028914917" evidence="1">
    <location>
        <begin position="22"/>
        <end position="124"/>
    </location>
</feature>
<proteinExistence type="predicted"/>
<keyword evidence="1" id="KW-0732">Signal</keyword>
<protein>
    <submittedName>
        <fullName evidence="3">Secreted protein</fullName>
    </submittedName>
</protein>
<reference evidence="2" key="1">
    <citation type="journal article" date="2013" name="Genetics">
        <title>The draft genome and transcriptome of Panagrellus redivivus are shaped by the harsh demands of a free-living lifestyle.</title>
        <authorList>
            <person name="Srinivasan J."/>
            <person name="Dillman A.R."/>
            <person name="Macchietto M.G."/>
            <person name="Heikkinen L."/>
            <person name="Lakso M."/>
            <person name="Fracchia K.M."/>
            <person name="Antoshechkin I."/>
            <person name="Mortazavi A."/>
            <person name="Wong G."/>
            <person name="Sternberg P.W."/>
        </authorList>
    </citation>
    <scope>NUCLEOTIDE SEQUENCE [LARGE SCALE GENOMIC DNA]</scope>
    <source>
        <strain evidence="2">MT8872</strain>
    </source>
</reference>
<keyword evidence="2" id="KW-1185">Reference proteome</keyword>
<organism evidence="2 3">
    <name type="scientific">Panagrellus redivivus</name>
    <name type="common">Microworm</name>
    <dbReference type="NCBI Taxonomy" id="6233"/>
    <lineage>
        <taxon>Eukaryota</taxon>
        <taxon>Metazoa</taxon>
        <taxon>Ecdysozoa</taxon>
        <taxon>Nematoda</taxon>
        <taxon>Chromadorea</taxon>
        <taxon>Rhabditida</taxon>
        <taxon>Tylenchina</taxon>
        <taxon>Panagrolaimomorpha</taxon>
        <taxon>Panagrolaimoidea</taxon>
        <taxon>Panagrolaimidae</taxon>
        <taxon>Panagrellus</taxon>
    </lineage>
</organism>
<dbReference type="WBParaSite" id="Pan_g17938.t1">
    <property type="protein sequence ID" value="Pan_g17938.t1"/>
    <property type="gene ID" value="Pan_g17938"/>
</dbReference>